<dbReference type="InterPro" id="IPR023833">
    <property type="entry name" value="Signal_pept_SipW-depend-type"/>
</dbReference>
<name>A0AAU7DWB3_9MICO</name>
<keyword evidence="1" id="KW-0472">Membrane</keyword>
<dbReference type="NCBIfam" id="TIGR04088">
    <property type="entry name" value="cognate_SipW"/>
    <property type="match status" value="1"/>
</dbReference>
<accession>A0AAU7DWB3</accession>
<gene>
    <name evidence="2" type="ORF">V5R04_13620</name>
</gene>
<reference evidence="2" key="1">
    <citation type="submission" date="2024-02" db="EMBL/GenBank/DDBJ databases">
        <title>Tomenella chthoni gen. nov. sp. nov., a member of the family Jonesiaceae isolated from bat guano.</title>
        <authorList>
            <person name="Miller S.L."/>
            <person name="King J."/>
            <person name="Sankaranarayanan K."/>
            <person name="Lawson P.A."/>
        </authorList>
    </citation>
    <scope>NUCLEOTIDE SEQUENCE</scope>
    <source>
        <strain evidence="2">BS-20</strain>
    </source>
</reference>
<organism evidence="2">
    <name type="scientific">Jonesiaceae bacterium BS-20</name>
    <dbReference type="NCBI Taxonomy" id="3120821"/>
    <lineage>
        <taxon>Bacteria</taxon>
        <taxon>Bacillati</taxon>
        <taxon>Actinomycetota</taxon>
        <taxon>Actinomycetes</taxon>
        <taxon>Micrococcales</taxon>
        <taxon>Jonesiaceae</taxon>
    </lineage>
</organism>
<keyword evidence="1" id="KW-1133">Transmembrane helix</keyword>
<keyword evidence="1" id="KW-0812">Transmembrane</keyword>
<dbReference type="AlphaFoldDB" id="A0AAU7DWB3"/>
<protein>
    <submittedName>
        <fullName evidence="2">Alternate-type signal peptide domain-containing protein</fullName>
    </submittedName>
</protein>
<dbReference type="EMBL" id="CP146203">
    <property type="protein sequence ID" value="XBH21238.1"/>
    <property type="molecule type" value="Genomic_DNA"/>
</dbReference>
<sequence length="184" mass="18630">MLLEKVVPETKKNSKLKGGIAIALGAALLAGGGGTLAYWSTNQTLQGTSINTGDLNLELGAATWTLTHGTNSPVTVGAANINDLEIVPGDKLELVQMLDVTLKGDNLKADLTIDTSGVTDAANVTIAASLAGGAATQELSPADSGDSIAATVTVVFADTTGGQIDVNEAINLNAIDFTLTQKPL</sequence>
<proteinExistence type="predicted"/>
<feature type="transmembrane region" description="Helical" evidence="1">
    <location>
        <begin position="20"/>
        <end position="39"/>
    </location>
</feature>
<dbReference type="InterPro" id="IPR024006">
    <property type="entry name" value="Alt_signal_exp_actinobact"/>
</dbReference>
<dbReference type="NCBIfam" id="TIGR04089">
    <property type="entry name" value="exp_by_SipW_III"/>
    <property type="match status" value="1"/>
</dbReference>
<evidence type="ECO:0000256" key="1">
    <source>
        <dbReference type="SAM" id="Phobius"/>
    </source>
</evidence>
<evidence type="ECO:0000313" key="2">
    <source>
        <dbReference type="EMBL" id="XBH21238.1"/>
    </source>
</evidence>